<dbReference type="InterPro" id="IPR014729">
    <property type="entry name" value="Rossmann-like_a/b/a_fold"/>
</dbReference>
<keyword evidence="1 4" id="KW-0808">Transferase</keyword>
<evidence type="ECO:0000256" key="1">
    <source>
        <dbReference type="ARBA" id="ARBA00022679"/>
    </source>
</evidence>
<dbReference type="AlphaFoldDB" id="A0A0G1EES9"/>
<dbReference type="PANTHER" id="PTHR43793:SF1">
    <property type="entry name" value="FAD SYNTHASE"/>
    <property type="match status" value="1"/>
</dbReference>
<reference evidence="4 5" key="1">
    <citation type="journal article" date="2015" name="Nature">
        <title>rRNA introns, odd ribosomes, and small enigmatic genomes across a large radiation of phyla.</title>
        <authorList>
            <person name="Brown C.T."/>
            <person name="Hug L.A."/>
            <person name="Thomas B.C."/>
            <person name="Sharon I."/>
            <person name="Castelle C.J."/>
            <person name="Singh A."/>
            <person name="Wilkins M.J."/>
            <person name="Williams K.H."/>
            <person name="Banfield J.F."/>
        </authorList>
    </citation>
    <scope>NUCLEOTIDE SEQUENCE [LARGE SCALE GENOMIC DNA]</scope>
</reference>
<comment type="caution">
    <text evidence="4">The sequence shown here is derived from an EMBL/GenBank/DDBJ whole genome shotgun (WGS) entry which is preliminary data.</text>
</comment>
<dbReference type="InterPro" id="IPR050385">
    <property type="entry name" value="Archaeal_FAD_synthase"/>
</dbReference>
<dbReference type="Proteomes" id="UP000033867">
    <property type="component" value="Unassembled WGS sequence"/>
</dbReference>
<evidence type="ECO:0000256" key="2">
    <source>
        <dbReference type="ARBA" id="ARBA00022695"/>
    </source>
</evidence>
<evidence type="ECO:0000259" key="3">
    <source>
        <dbReference type="Pfam" id="PF01467"/>
    </source>
</evidence>
<dbReference type="PANTHER" id="PTHR43793">
    <property type="entry name" value="FAD SYNTHASE"/>
    <property type="match status" value="1"/>
</dbReference>
<protein>
    <submittedName>
        <fullName evidence="4">Cytidylyltransferase</fullName>
    </submittedName>
</protein>
<gene>
    <name evidence="4" type="ORF">UV42_C0002G0008</name>
</gene>
<proteinExistence type="predicted"/>
<keyword evidence="2 4" id="KW-0548">Nucleotidyltransferase</keyword>
<organism evidence="4 5">
    <name type="scientific">Candidatus Magasanikbacteria bacterium GW2011_GWE2_42_7</name>
    <dbReference type="NCBI Taxonomy" id="1619052"/>
    <lineage>
        <taxon>Bacteria</taxon>
        <taxon>Candidatus Magasanikiibacteriota</taxon>
    </lineage>
</organism>
<dbReference type="NCBIfam" id="TIGR00125">
    <property type="entry name" value="cyt_tran_rel"/>
    <property type="match status" value="1"/>
</dbReference>
<dbReference type="EMBL" id="LCEK01000002">
    <property type="protein sequence ID" value="KKS73028.1"/>
    <property type="molecule type" value="Genomic_DNA"/>
</dbReference>
<evidence type="ECO:0000313" key="4">
    <source>
        <dbReference type="EMBL" id="KKS73028.1"/>
    </source>
</evidence>
<dbReference type="InterPro" id="IPR004821">
    <property type="entry name" value="Cyt_trans-like"/>
</dbReference>
<sequence>MKTVLLFGTFDFLHSGHMHTFEEAKKLGDTLIVSVARDKAVETIKAKFPLHSEEERLNLVRHIDIVDDAILGDEEQSVYSFFDKFIPDIIALGYDQDALKEDIETFIATHDYATTCVTLPVYKNGDMKSSRIKETLAI</sequence>
<evidence type="ECO:0000313" key="5">
    <source>
        <dbReference type="Proteomes" id="UP000033867"/>
    </source>
</evidence>
<dbReference type="Pfam" id="PF01467">
    <property type="entry name" value="CTP_transf_like"/>
    <property type="match status" value="1"/>
</dbReference>
<dbReference type="GO" id="GO:0016779">
    <property type="term" value="F:nucleotidyltransferase activity"/>
    <property type="evidence" value="ECO:0007669"/>
    <property type="project" value="UniProtKB-KW"/>
</dbReference>
<dbReference type="Gene3D" id="3.40.50.620">
    <property type="entry name" value="HUPs"/>
    <property type="match status" value="1"/>
</dbReference>
<accession>A0A0G1EES9</accession>
<name>A0A0G1EES9_9BACT</name>
<feature type="domain" description="Cytidyltransferase-like" evidence="3">
    <location>
        <begin position="6"/>
        <end position="106"/>
    </location>
</feature>
<dbReference type="SUPFAM" id="SSF52374">
    <property type="entry name" value="Nucleotidylyl transferase"/>
    <property type="match status" value="1"/>
</dbReference>